<sequence>MASISKMDYDELFQLDLPAKKGFRQPYTAIEVARMVYFAQERMREDGDIPRAVWKIAAANNVTNHSADSMDSHYRKNLRNLTEDQRQKLMADAAATLRATMLPEKAQCEFDPESKLKGDANSAVVVGDTEVHSIISRICRDTGQDKLAVAHALYFYSGCIENTVAFLNGGPPGSIWCDEDDKILTSSLALQHVSEFTIAEAERRGSFAGMKVPRTNASIMERALFLK</sequence>
<proteinExistence type="predicted"/>
<reference evidence="1 2" key="2">
    <citation type="submission" date="2013-11" db="EMBL/GenBank/DDBJ databases">
        <title>The Genome Sequence of Phytophthora parasitica INRA-310.</title>
        <authorList>
            <consortium name="The Broad Institute Genomics Platform"/>
            <person name="Russ C."/>
            <person name="Tyler B."/>
            <person name="Panabieres F."/>
            <person name="Shan W."/>
            <person name="Tripathy S."/>
            <person name="Grunwald N."/>
            <person name="Machado M."/>
            <person name="Johnson C.S."/>
            <person name="Arredondo F."/>
            <person name="Hong C."/>
            <person name="Coffey M."/>
            <person name="Young S.K."/>
            <person name="Zeng Q."/>
            <person name="Gargeya S."/>
            <person name="Fitzgerald M."/>
            <person name="Abouelleil A."/>
            <person name="Alvarado L."/>
            <person name="Chapman S.B."/>
            <person name="Gainer-Dewar J."/>
            <person name="Goldberg J."/>
            <person name="Griggs A."/>
            <person name="Gujja S."/>
            <person name="Hansen M."/>
            <person name="Howarth C."/>
            <person name="Imamovic A."/>
            <person name="Ireland A."/>
            <person name="Larimer J."/>
            <person name="McCowan C."/>
            <person name="Murphy C."/>
            <person name="Pearson M."/>
            <person name="Poon T.W."/>
            <person name="Priest M."/>
            <person name="Roberts A."/>
            <person name="Saif S."/>
            <person name="Shea T."/>
            <person name="Sykes S."/>
            <person name="Wortman J."/>
            <person name="Nusbaum C."/>
            <person name="Birren B."/>
        </authorList>
    </citation>
    <scope>NUCLEOTIDE SEQUENCE [LARGE SCALE GENOMIC DNA]</scope>
    <source>
        <strain evidence="1 2">INRA-310</strain>
    </source>
</reference>
<reference evidence="2" key="1">
    <citation type="submission" date="2011-12" db="EMBL/GenBank/DDBJ databases">
        <authorList>
            <consortium name="The Broad Institute Genome Sequencing Platform"/>
            <person name="Russ C."/>
            <person name="Tyler B."/>
            <person name="Panabieres F."/>
            <person name="Shan W."/>
            <person name="Tripathy S."/>
            <person name="Grunwald N."/>
            <person name="Machado M."/>
            <person name="Young S.K."/>
            <person name="Zeng Q."/>
            <person name="Gargeya S."/>
            <person name="Fitzgerald M."/>
            <person name="Haas B."/>
            <person name="Abouelleil A."/>
            <person name="Alvarado L."/>
            <person name="Arachchi H.M."/>
            <person name="Berlin A."/>
            <person name="Chapman S.B."/>
            <person name="Gearin G."/>
            <person name="Goldberg J."/>
            <person name="Griggs A."/>
            <person name="Gujja S."/>
            <person name="Hansen M."/>
            <person name="Heiman D."/>
            <person name="Howarth C."/>
            <person name="Larimer J."/>
            <person name="Lui A."/>
            <person name="MacDonald P.J.P."/>
            <person name="McCowen C."/>
            <person name="Montmayeur A."/>
            <person name="Murphy C."/>
            <person name="Neiman D."/>
            <person name="Pearson M."/>
            <person name="Priest M."/>
            <person name="Roberts A."/>
            <person name="Saif S."/>
            <person name="Shea T."/>
            <person name="Sisk P."/>
            <person name="Stolte C."/>
            <person name="Sykes S."/>
            <person name="Wortman J."/>
            <person name="Nusbaum C."/>
            <person name="Birren B."/>
        </authorList>
    </citation>
    <scope>NUCLEOTIDE SEQUENCE [LARGE SCALE GENOMIC DNA]</scope>
    <source>
        <strain evidence="2">INRA-310</strain>
    </source>
</reference>
<evidence type="ECO:0000313" key="1">
    <source>
        <dbReference type="EMBL" id="ETN06465.1"/>
    </source>
</evidence>
<dbReference type="Proteomes" id="UP000018817">
    <property type="component" value="Unassembled WGS sequence"/>
</dbReference>
<dbReference type="VEuPathDB" id="FungiDB:PPTG_12587"/>
<protein>
    <submittedName>
        <fullName evidence="1">Uncharacterized protein</fullName>
    </submittedName>
</protein>
<evidence type="ECO:0000313" key="2">
    <source>
        <dbReference type="Proteomes" id="UP000018817"/>
    </source>
</evidence>
<dbReference type="EMBL" id="KI669595">
    <property type="protein sequence ID" value="ETN06465.1"/>
    <property type="molecule type" value="Genomic_DNA"/>
</dbReference>
<organism evidence="1 2">
    <name type="scientific">Phytophthora nicotianae (strain INRA-310)</name>
    <name type="common">Phytophthora parasitica</name>
    <dbReference type="NCBI Taxonomy" id="761204"/>
    <lineage>
        <taxon>Eukaryota</taxon>
        <taxon>Sar</taxon>
        <taxon>Stramenopiles</taxon>
        <taxon>Oomycota</taxon>
        <taxon>Peronosporomycetes</taxon>
        <taxon>Peronosporales</taxon>
        <taxon>Peronosporaceae</taxon>
        <taxon>Phytophthora</taxon>
    </lineage>
</organism>
<accession>W2Q2G1</accession>
<dbReference type="Gene3D" id="1.10.10.60">
    <property type="entry name" value="Homeodomain-like"/>
    <property type="match status" value="1"/>
</dbReference>
<dbReference type="RefSeq" id="XP_008907957.1">
    <property type="nucleotide sequence ID" value="XM_008909709.1"/>
</dbReference>
<gene>
    <name evidence="1" type="ORF">PPTG_12587</name>
</gene>
<dbReference type="AlphaFoldDB" id="W2Q2G1"/>
<dbReference type="GeneID" id="20182023"/>
<name>W2Q2G1_PHYN3</name>